<evidence type="ECO:0000313" key="5">
    <source>
        <dbReference type="Proteomes" id="UP000095607"/>
    </source>
</evidence>
<reference evidence="4" key="2">
    <citation type="submission" date="2023-03" db="EMBL/GenBank/DDBJ databases">
        <title>Synergistic degradation of erythromycin by symbiotic bacteria Ery-6A and Ery-6B and application in simulated water remediation.</title>
        <authorList>
            <person name="Xu S."/>
        </authorList>
    </citation>
    <scope>NUCLEOTIDE SEQUENCE</scope>
    <source>
        <strain evidence="4">Ery-6A</strain>
    </source>
</reference>
<feature type="region of interest" description="Disordered" evidence="1">
    <location>
        <begin position="48"/>
        <end position="76"/>
    </location>
</feature>
<dbReference type="EMBL" id="CP120956">
    <property type="protein sequence ID" value="WFF83487.1"/>
    <property type="molecule type" value="Genomic_DNA"/>
</dbReference>
<reference evidence="3 5" key="1">
    <citation type="submission" date="2016-09" db="EMBL/GenBank/DDBJ databases">
        <title>Complete genome sequence of Deltia acidovorans CM13 isolated from murine proximal colonic tissue.</title>
        <authorList>
            <person name="Saffarian A."/>
        </authorList>
    </citation>
    <scope>NUCLEOTIDE SEQUENCE [LARGE SCALE GENOMIC DNA]</scope>
    <source>
        <strain evidence="3 5">CM13</strain>
    </source>
</reference>
<evidence type="ECO:0000313" key="3">
    <source>
        <dbReference type="EMBL" id="AOV01444.1"/>
    </source>
</evidence>
<proteinExistence type="predicted"/>
<protein>
    <submittedName>
        <fullName evidence="4">Copper-binding protein</fullName>
    </submittedName>
</protein>
<dbReference type="InterPro" id="IPR042230">
    <property type="entry name" value="CusF_sf"/>
</dbReference>
<accession>A0AAX3STP5</accession>
<keyword evidence="5" id="KW-1185">Reference proteome</keyword>
<feature type="chain" id="PRO_5043478047" evidence="2">
    <location>
        <begin position="37"/>
        <end position="135"/>
    </location>
</feature>
<feature type="signal peptide" evidence="2">
    <location>
        <begin position="1"/>
        <end position="36"/>
    </location>
</feature>
<dbReference type="KEGG" id="dts:BI380_08760"/>
<evidence type="ECO:0000313" key="6">
    <source>
        <dbReference type="Proteomes" id="UP001219066"/>
    </source>
</evidence>
<gene>
    <name evidence="3" type="ORF">BI380_08760</name>
    <name evidence="4" type="ORF">PYR84_12575</name>
</gene>
<keyword evidence="2" id="KW-0732">Signal</keyword>
<dbReference type="RefSeq" id="WP_070080492.1">
    <property type="nucleotide sequence ID" value="NZ_CBCSDN010000021.1"/>
</dbReference>
<name>A0AAX3STP5_9BURK</name>
<dbReference type="Proteomes" id="UP000095607">
    <property type="component" value="Chromosome"/>
</dbReference>
<dbReference type="AlphaFoldDB" id="A0AAX3STP5"/>
<dbReference type="InterPro" id="IPR021647">
    <property type="entry name" value="CusF_Ec"/>
</dbReference>
<dbReference type="EMBL" id="CP017420">
    <property type="protein sequence ID" value="AOV01444.1"/>
    <property type="molecule type" value="Genomic_DNA"/>
</dbReference>
<evidence type="ECO:0000256" key="2">
    <source>
        <dbReference type="SAM" id="SignalP"/>
    </source>
</evidence>
<sequence>MHNTALLVSRTSRTSRTTLAVRLALAAALIPAWAWACAQATAHDHAAHGAQSAETAPAAASQDLSEGEVTRWDARTSKVTLRHGELKNLGMPPMTMVFQLRVAAPEPALKAGDKVRFRAEQDQGAFVVTQLEVLR</sequence>
<dbReference type="Proteomes" id="UP001219066">
    <property type="component" value="Chromosome"/>
</dbReference>
<organism evidence="4 6">
    <name type="scientific">Delftia tsuruhatensis</name>
    <dbReference type="NCBI Taxonomy" id="180282"/>
    <lineage>
        <taxon>Bacteria</taxon>
        <taxon>Pseudomonadati</taxon>
        <taxon>Pseudomonadota</taxon>
        <taxon>Betaproteobacteria</taxon>
        <taxon>Burkholderiales</taxon>
        <taxon>Comamonadaceae</taxon>
        <taxon>Delftia</taxon>
    </lineage>
</organism>
<feature type="compositionally biased region" description="Low complexity" evidence="1">
    <location>
        <begin position="48"/>
        <end position="62"/>
    </location>
</feature>
<dbReference type="Pfam" id="PF11604">
    <property type="entry name" value="CusF_Ec"/>
    <property type="match status" value="1"/>
</dbReference>
<evidence type="ECO:0000256" key="1">
    <source>
        <dbReference type="SAM" id="MobiDB-lite"/>
    </source>
</evidence>
<evidence type="ECO:0000313" key="4">
    <source>
        <dbReference type="EMBL" id="WFF83487.1"/>
    </source>
</evidence>
<dbReference type="Gene3D" id="2.40.50.320">
    <property type="entry name" value="Copper binding periplasmic protein CusF"/>
    <property type="match status" value="1"/>
</dbReference>